<keyword evidence="2" id="KW-1003">Cell membrane</keyword>
<dbReference type="InterPro" id="IPR003439">
    <property type="entry name" value="ABC_transporter-like_ATP-bd"/>
</dbReference>
<evidence type="ECO:0000256" key="6">
    <source>
        <dbReference type="ARBA" id="ARBA00023136"/>
    </source>
</evidence>
<dbReference type="Proteomes" id="UP000636755">
    <property type="component" value="Unassembled WGS sequence"/>
</dbReference>
<evidence type="ECO:0000259" key="7">
    <source>
        <dbReference type="PROSITE" id="PS50893"/>
    </source>
</evidence>
<dbReference type="InterPro" id="IPR008995">
    <property type="entry name" value="Mo/tungstate-bd_C_term_dom"/>
</dbReference>
<comment type="caution">
    <text evidence="8">The sequence shown here is derived from an EMBL/GenBank/DDBJ whole genome shotgun (WGS) entry which is preliminary data.</text>
</comment>
<keyword evidence="1" id="KW-0813">Transport</keyword>
<keyword evidence="5" id="KW-1278">Translocase</keyword>
<evidence type="ECO:0000313" key="8">
    <source>
        <dbReference type="EMBL" id="MBC5727425.1"/>
    </source>
</evidence>
<protein>
    <submittedName>
        <fullName evidence="8">ABC transporter ATP-binding protein</fullName>
    </submittedName>
</protein>
<dbReference type="InterPro" id="IPR003593">
    <property type="entry name" value="AAA+_ATPase"/>
</dbReference>
<sequence length="471" mass="52664">MEQSEKNTIISLRDIFVRFDGEVILNHINLDFKDKEFITILGPSGCGKTTTLRIIGGFVEPESGDVLFDGKRINGTPPNKRNVNTVFQKYSLFPHLNVFDNVAFGLKLKKLPKNEIKERVSKMLAVVDLKGYEKRAITKLSGGQQQRVAIARALVCDPEVILLDEPLGALDLKLRKSMQIELKEIQQNSQKTFIYVTHDQEEALTMSDTVIVMNNGVVEQVGSPEDIYNEPVNAFVADFIGEANILNGIMLGDCRVEILGKQFECVDKGFGENTPVDVVIRPEDIEITTPEKGQLAGTVVKSTFKGVHYEMSVMCGKCEILIHSTSSAEIGSQIGMQVIPFNIQIMNKLLPFYNNEIEVTVSSANEDENTFSFEFEDETIEVPNHYFKEGTKLKIILPPDALSLAGDGNGDLTDLYIESVIYKGEHNEIILESDTRKWLMLSDTDEQVATYVPLSFDFDKAKFEVLSDKEG</sequence>
<dbReference type="PROSITE" id="PS50893">
    <property type="entry name" value="ABC_TRANSPORTER_2"/>
    <property type="match status" value="1"/>
</dbReference>
<name>A0ABR7HIW9_9FIRM</name>
<evidence type="ECO:0000256" key="3">
    <source>
        <dbReference type="ARBA" id="ARBA00022741"/>
    </source>
</evidence>
<organism evidence="8 9">
    <name type="scientific">Ruminococcus intestinalis</name>
    <dbReference type="NCBI Taxonomy" id="2763066"/>
    <lineage>
        <taxon>Bacteria</taxon>
        <taxon>Bacillati</taxon>
        <taxon>Bacillota</taxon>
        <taxon>Clostridia</taxon>
        <taxon>Eubacteriales</taxon>
        <taxon>Oscillospiraceae</taxon>
        <taxon>Ruminococcus</taxon>
    </lineage>
</organism>
<dbReference type="PANTHER" id="PTHR42781">
    <property type="entry name" value="SPERMIDINE/PUTRESCINE IMPORT ATP-BINDING PROTEIN POTA"/>
    <property type="match status" value="1"/>
</dbReference>
<dbReference type="InterPro" id="IPR027417">
    <property type="entry name" value="P-loop_NTPase"/>
</dbReference>
<evidence type="ECO:0000256" key="2">
    <source>
        <dbReference type="ARBA" id="ARBA00022475"/>
    </source>
</evidence>
<dbReference type="PROSITE" id="PS00211">
    <property type="entry name" value="ABC_TRANSPORTER_1"/>
    <property type="match status" value="1"/>
</dbReference>
<keyword evidence="9" id="KW-1185">Reference proteome</keyword>
<evidence type="ECO:0000256" key="5">
    <source>
        <dbReference type="ARBA" id="ARBA00022967"/>
    </source>
</evidence>
<dbReference type="SUPFAM" id="SSF50331">
    <property type="entry name" value="MOP-like"/>
    <property type="match status" value="1"/>
</dbReference>
<reference evidence="8 9" key="1">
    <citation type="submission" date="2020-08" db="EMBL/GenBank/DDBJ databases">
        <title>Genome public.</title>
        <authorList>
            <person name="Liu C."/>
            <person name="Sun Q."/>
        </authorList>
    </citation>
    <scope>NUCLEOTIDE SEQUENCE [LARGE SCALE GENOMIC DNA]</scope>
    <source>
        <strain evidence="8 9">NSJ-71</strain>
    </source>
</reference>
<dbReference type="InterPro" id="IPR013611">
    <property type="entry name" value="Transp-assoc_OB_typ2"/>
</dbReference>
<keyword evidence="6" id="KW-0472">Membrane</keyword>
<feature type="domain" description="ABC transporter" evidence="7">
    <location>
        <begin position="10"/>
        <end position="240"/>
    </location>
</feature>
<dbReference type="GO" id="GO:0005524">
    <property type="term" value="F:ATP binding"/>
    <property type="evidence" value="ECO:0007669"/>
    <property type="project" value="UniProtKB-KW"/>
</dbReference>
<dbReference type="Gene3D" id="2.40.50.100">
    <property type="match status" value="1"/>
</dbReference>
<accession>A0ABR7HIW9</accession>
<dbReference type="InterPro" id="IPR017871">
    <property type="entry name" value="ABC_transporter-like_CS"/>
</dbReference>
<evidence type="ECO:0000256" key="1">
    <source>
        <dbReference type="ARBA" id="ARBA00022448"/>
    </source>
</evidence>
<dbReference type="InterPro" id="IPR050093">
    <property type="entry name" value="ABC_SmlMolc_Importer"/>
</dbReference>
<dbReference type="SUPFAM" id="SSF52540">
    <property type="entry name" value="P-loop containing nucleoside triphosphate hydrolases"/>
    <property type="match status" value="1"/>
</dbReference>
<evidence type="ECO:0000313" key="9">
    <source>
        <dbReference type="Proteomes" id="UP000636755"/>
    </source>
</evidence>
<dbReference type="Pfam" id="PF08402">
    <property type="entry name" value="TOBE_2"/>
    <property type="match status" value="1"/>
</dbReference>
<keyword evidence="3" id="KW-0547">Nucleotide-binding</keyword>
<dbReference type="EMBL" id="JACOPS010000001">
    <property type="protein sequence ID" value="MBC5727425.1"/>
    <property type="molecule type" value="Genomic_DNA"/>
</dbReference>
<evidence type="ECO:0000256" key="4">
    <source>
        <dbReference type="ARBA" id="ARBA00022840"/>
    </source>
</evidence>
<dbReference type="InterPro" id="IPR017879">
    <property type="entry name" value="PotA_ATP-bd"/>
</dbReference>
<proteinExistence type="predicted"/>
<dbReference type="CDD" id="cd03300">
    <property type="entry name" value="ABC_PotA_N"/>
    <property type="match status" value="1"/>
</dbReference>
<dbReference type="PANTHER" id="PTHR42781:SF4">
    <property type="entry name" value="SPERMIDINE_PUTRESCINE IMPORT ATP-BINDING PROTEIN POTA"/>
    <property type="match status" value="1"/>
</dbReference>
<dbReference type="Gene3D" id="3.40.50.300">
    <property type="entry name" value="P-loop containing nucleotide triphosphate hydrolases"/>
    <property type="match status" value="1"/>
</dbReference>
<keyword evidence="4 8" id="KW-0067">ATP-binding</keyword>
<dbReference type="SMART" id="SM00382">
    <property type="entry name" value="AAA"/>
    <property type="match status" value="1"/>
</dbReference>
<dbReference type="Pfam" id="PF00005">
    <property type="entry name" value="ABC_tran"/>
    <property type="match status" value="1"/>
</dbReference>
<gene>
    <name evidence="8" type="ORF">H8R91_02540</name>
</gene>